<dbReference type="EMBL" id="LAZR01040263">
    <property type="protein sequence ID" value="KKL14925.1"/>
    <property type="molecule type" value="Genomic_DNA"/>
</dbReference>
<feature type="region of interest" description="Disordered" evidence="1">
    <location>
        <begin position="366"/>
        <end position="390"/>
    </location>
</feature>
<evidence type="ECO:0000313" key="2">
    <source>
        <dbReference type="EMBL" id="KKL14925.1"/>
    </source>
</evidence>
<dbReference type="AlphaFoldDB" id="A0A0F9AZV0"/>
<feature type="non-terminal residue" evidence="2">
    <location>
        <position position="390"/>
    </location>
</feature>
<proteinExistence type="predicted"/>
<evidence type="ECO:0000256" key="1">
    <source>
        <dbReference type="SAM" id="MobiDB-lite"/>
    </source>
</evidence>
<name>A0A0F9AZV0_9ZZZZ</name>
<dbReference type="SUPFAM" id="SSF53335">
    <property type="entry name" value="S-adenosyl-L-methionine-dependent methyltransferases"/>
    <property type="match status" value="1"/>
</dbReference>
<protein>
    <recommendedName>
        <fullName evidence="3">DNA methylase N-4/N-6 domain-containing protein</fullName>
    </recommendedName>
</protein>
<gene>
    <name evidence="2" type="ORF">LCGC14_2510760</name>
</gene>
<comment type="caution">
    <text evidence="2">The sequence shown here is derived from an EMBL/GenBank/DDBJ whole genome shotgun (WGS) entry which is preliminary data.</text>
</comment>
<sequence>MAHEIINTDLLEWLKKYDGPKFHGVMSDPPYALISVAKRFGKKGSAPAQEGSDGRYARLSAGFMGQKWDSFVDLDHFEDWVVSWSKLLIEKALHPGAVCMFFGGTRTYHRLARGLERGGFEIIDCLMWLYGAGFPKSHDISKGMDKAVGAEREDLGVSPNWRESKRDRERFGSMEVRGENAGRITEPSTEDAIEWDGYGTALKPAWEPVILCRTPRGSMTFAELAKTYGTGALNIDGGRIAGSWTWGTQTDIKGGRFGGNQARPSEGDVYAKDVESNPKGRWPANLLLSHHEDCVKVGEFEVEGRTINRWKEGMKPFGDAAGEQFESEKFPPETVERWACVGECAVRALDDQAGERKTGDLKRVNTSIGGRATYHGGGAGKRDHKGSSGG</sequence>
<dbReference type="InterPro" id="IPR029063">
    <property type="entry name" value="SAM-dependent_MTases_sf"/>
</dbReference>
<organism evidence="2">
    <name type="scientific">marine sediment metagenome</name>
    <dbReference type="NCBI Taxonomy" id="412755"/>
    <lineage>
        <taxon>unclassified sequences</taxon>
        <taxon>metagenomes</taxon>
        <taxon>ecological metagenomes</taxon>
    </lineage>
</organism>
<reference evidence="2" key="1">
    <citation type="journal article" date="2015" name="Nature">
        <title>Complex archaea that bridge the gap between prokaryotes and eukaryotes.</title>
        <authorList>
            <person name="Spang A."/>
            <person name="Saw J.H."/>
            <person name="Jorgensen S.L."/>
            <person name="Zaremba-Niedzwiedzka K."/>
            <person name="Martijn J."/>
            <person name="Lind A.E."/>
            <person name="van Eijk R."/>
            <person name="Schleper C."/>
            <person name="Guy L."/>
            <person name="Ettema T.J."/>
        </authorList>
    </citation>
    <scope>NUCLEOTIDE SEQUENCE</scope>
</reference>
<dbReference type="Gene3D" id="3.40.50.150">
    <property type="entry name" value="Vaccinia Virus protein VP39"/>
    <property type="match status" value="1"/>
</dbReference>
<evidence type="ECO:0008006" key="3">
    <source>
        <dbReference type="Google" id="ProtNLM"/>
    </source>
</evidence>
<accession>A0A0F9AZV0</accession>